<dbReference type="NCBIfam" id="TIGR02246">
    <property type="entry name" value="SgcJ/EcaC family oxidoreductase"/>
    <property type="match status" value="1"/>
</dbReference>
<dbReference type="Pfam" id="PF14534">
    <property type="entry name" value="DUF4440"/>
    <property type="match status" value="1"/>
</dbReference>
<dbReference type="SUPFAM" id="SSF54427">
    <property type="entry name" value="NTF2-like"/>
    <property type="match status" value="1"/>
</dbReference>
<dbReference type="InterPro" id="IPR011944">
    <property type="entry name" value="Steroid_delta5-4_isomerase"/>
</dbReference>
<comment type="caution">
    <text evidence="2">The sequence shown here is derived from an EMBL/GenBank/DDBJ whole genome shotgun (WGS) entry which is preliminary data.</text>
</comment>
<accession>A0ABN3M8F2</accession>
<dbReference type="EMBL" id="BAAATA010000020">
    <property type="protein sequence ID" value="GAA2495551.1"/>
    <property type="molecule type" value="Genomic_DNA"/>
</dbReference>
<gene>
    <name evidence="2" type="ORF">GCM10010406_34730</name>
</gene>
<proteinExistence type="predicted"/>
<dbReference type="Gene3D" id="3.10.450.50">
    <property type="match status" value="1"/>
</dbReference>
<sequence length="148" mass="16164">MTVAQQPDEAASGQEQKEIVEVVTRYEAAFNQNDAEAMNALFSPDAVFVNFSGTLVFGAEDLYESQAFVFSEGGPLVNITVQYLVESIVFLTPAIAVVHARQRSATPDGRPVAVGKDLMESILTMTLVRDENDDWRIRAAQNTPVVTP</sequence>
<dbReference type="RefSeq" id="WP_344384112.1">
    <property type="nucleotide sequence ID" value="NZ_BAAATA010000020.1"/>
</dbReference>
<organism evidence="2 3">
    <name type="scientific">Streptomyces thermolineatus</name>
    <dbReference type="NCBI Taxonomy" id="44033"/>
    <lineage>
        <taxon>Bacteria</taxon>
        <taxon>Bacillati</taxon>
        <taxon>Actinomycetota</taxon>
        <taxon>Actinomycetes</taxon>
        <taxon>Kitasatosporales</taxon>
        <taxon>Streptomycetaceae</taxon>
        <taxon>Streptomyces</taxon>
    </lineage>
</organism>
<dbReference type="Proteomes" id="UP001501358">
    <property type="component" value="Unassembled WGS sequence"/>
</dbReference>
<dbReference type="InterPro" id="IPR027843">
    <property type="entry name" value="DUF4440"/>
</dbReference>
<name>A0ABN3M8F2_9ACTN</name>
<evidence type="ECO:0000313" key="3">
    <source>
        <dbReference type="Proteomes" id="UP001501358"/>
    </source>
</evidence>
<feature type="domain" description="DUF4440" evidence="1">
    <location>
        <begin position="19"/>
        <end position="137"/>
    </location>
</feature>
<evidence type="ECO:0000313" key="2">
    <source>
        <dbReference type="EMBL" id="GAA2495551.1"/>
    </source>
</evidence>
<evidence type="ECO:0000259" key="1">
    <source>
        <dbReference type="Pfam" id="PF14534"/>
    </source>
</evidence>
<reference evidence="2 3" key="1">
    <citation type="journal article" date="2019" name="Int. J. Syst. Evol. Microbiol.">
        <title>The Global Catalogue of Microorganisms (GCM) 10K type strain sequencing project: providing services to taxonomists for standard genome sequencing and annotation.</title>
        <authorList>
            <consortium name="The Broad Institute Genomics Platform"/>
            <consortium name="The Broad Institute Genome Sequencing Center for Infectious Disease"/>
            <person name="Wu L."/>
            <person name="Ma J."/>
        </authorList>
    </citation>
    <scope>NUCLEOTIDE SEQUENCE [LARGE SCALE GENOMIC DNA]</scope>
    <source>
        <strain evidence="2 3">JCM 6307</strain>
    </source>
</reference>
<protein>
    <recommendedName>
        <fullName evidence="1">DUF4440 domain-containing protein</fullName>
    </recommendedName>
</protein>
<dbReference type="InterPro" id="IPR032710">
    <property type="entry name" value="NTF2-like_dom_sf"/>
</dbReference>
<keyword evidence="3" id="KW-1185">Reference proteome</keyword>